<dbReference type="EMBL" id="JBHTCJ010000005">
    <property type="protein sequence ID" value="MFC7342070.1"/>
    <property type="molecule type" value="Genomic_DNA"/>
</dbReference>
<keyword evidence="2" id="KW-1185">Reference proteome</keyword>
<proteinExistence type="predicted"/>
<evidence type="ECO:0000313" key="2">
    <source>
        <dbReference type="Proteomes" id="UP001596504"/>
    </source>
</evidence>
<evidence type="ECO:0000313" key="1">
    <source>
        <dbReference type="EMBL" id="MFC7342070.1"/>
    </source>
</evidence>
<protein>
    <submittedName>
        <fullName evidence="1">Uncharacterized protein</fullName>
    </submittedName>
</protein>
<dbReference type="RefSeq" id="WP_380667590.1">
    <property type="nucleotide sequence ID" value="NZ_JBHTCJ010000005.1"/>
</dbReference>
<comment type="caution">
    <text evidence="1">The sequence shown here is derived from an EMBL/GenBank/DDBJ whole genome shotgun (WGS) entry which is preliminary data.</text>
</comment>
<sequence length="62" mass="6840">MLKLLGATPLRLVVVRAGESGLFLGAELLGESDKLARQLLPLFMRVSAATQLKRRLVQFPLH</sequence>
<gene>
    <name evidence="1" type="ORF">ACFQRI_11680</name>
</gene>
<name>A0ABW2LKD7_9PSEU</name>
<organism evidence="1 2">
    <name type="scientific">Saccharopolyspora griseoalba</name>
    <dbReference type="NCBI Taxonomy" id="1431848"/>
    <lineage>
        <taxon>Bacteria</taxon>
        <taxon>Bacillati</taxon>
        <taxon>Actinomycetota</taxon>
        <taxon>Actinomycetes</taxon>
        <taxon>Pseudonocardiales</taxon>
        <taxon>Pseudonocardiaceae</taxon>
        <taxon>Saccharopolyspora</taxon>
    </lineage>
</organism>
<accession>A0ABW2LKD7</accession>
<dbReference type="Proteomes" id="UP001596504">
    <property type="component" value="Unassembled WGS sequence"/>
</dbReference>
<reference evidence="2" key="1">
    <citation type="journal article" date="2019" name="Int. J. Syst. Evol. Microbiol.">
        <title>The Global Catalogue of Microorganisms (GCM) 10K type strain sequencing project: providing services to taxonomists for standard genome sequencing and annotation.</title>
        <authorList>
            <consortium name="The Broad Institute Genomics Platform"/>
            <consortium name="The Broad Institute Genome Sequencing Center for Infectious Disease"/>
            <person name="Wu L."/>
            <person name="Ma J."/>
        </authorList>
    </citation>
    <scope>NUCLEOTIDE SEQUENCE [LARGE SCALE GENOMIC DNA]</scope>
    <source>
        <strain evidence="2">WLHS5</strain>
    </source>
</reference>